<dbReference type="Proteomes" id="UP000322110">
    <property type="component" value="Unassembled WGS sequence"/>
</dbReference>
<feature type="domain" description="CusB-like beta-barrel" evidence="5">
    <location>
        <begin position="256"/>
        <end position="324"/>
    </location>
</feature>
<dbReference type="Pfam" id="PF25917">
    <property type="entry name" value="BSH_RND"/>
    <property type="match status" value="1"/>
</dbReference>
<dbReference type="InterPro" id="IPR058625">
    <property type="entry name" value="MdtA-like_BSH"/>
</dbReference>
<dbReference type="Pfam" id="PF25954">
    <property type="entry name" value="Beta-barrel_RND_2"/>
    <property type="match status" value="1"/>
</dbReference>
<evidence type="ECO:0000259" key="6">
    <source>
        <dbReference type="Pfam" id="PF25989"/>
    </source>
</evidence>
<dbReference type="InterPro" id="IPR006143">
    <property type="entry name" value="RND_pump_MFP"/>
</dbReference>
<dbReference type="PANTHER" id="PTHR30469:SF15">
    <property type="entry name" value="HLYD FAMILY OF SECRETION PROTEINS"/>
    <property type="match status" value="1"/>
</dbReference>
<protein>
    <submittedName>
        <fullName evidence="7">Efflux RND transporter periplasmic adaptor subunit</fullName>
    </submittedName>
</protein>
<evidence type="ECO:0000313" key="7">
    <source>
        <dbReference type="EMBL" id="KAA2213391.1"/>
    </source>
</evidence>
<evidence type="ECO:0000256" key="2">
    <source>
        <dbReference type="SAM" id="Coils"/>
    </source>
</evidence>
<dbReference type="PANTHER" id="PTHR30469">
    <property type="entry name" value="MULTIDRUG RESISTANCE PROTEIN MDTA"/>
    <property type="match status" value="1"/>
</dbReference>
<accession>A0A5B2TFY7</accession>
<comment type="caution">
    <text evidence="7">The sequence shown here is derived from an EMBL/GenBank/DDBJ whole genome shotgun (WGS) entry which is preliminary data.</text>
</comment>
<sequence length="404" mass="42612">MVNKTIFPLIPSRPQSMPDQVQDRTLLSPSAPPRRRRRIWLAGLVLFGLAAAGGANWLRAPSQPPSSALADVPAPEAAPALTVTLAPVQRRELARVIIGDGSVVAWQELVIGAETSGLRVLAVPVEEGDQVRQGQMLVEFDAALPAAQLAQARAALAEAEAALSIAGRDLRRASELARTGNMAREILEQRQSAVQQAEARLLAARARQQEAEARLAQARIVAPHDGIVARRSVLPGAVAQPGQEMVRLIRDGRLELDARVPELDLAPLQPGQPVRVLHGEREIAARIRAVAPTVAGDTRLGIVHVELPADSGLRPGMFARAEFRPGAAPSLAVPQEAVVYRGGQATAFVVPEGGDRVAAREVVPGIRQDGLVAVTAGLSAGERVVASGAGFLSDGDRVRVAAPR</sequence>
<reference evidence="7 8" key="1">
    <citation type="journal article" date="2015" name="Int. J. Syst. Evol. Microbiol.">
        <title>Roseomonas oryzae sp. nov., isolated from paddy rhizosphere soil.</title>
        <authorList>
            <person name="Ramaprasad E.V."/>
            <person name="Sasikala Ch."/>
            <person name="Ramana Ch.V."/>
        </authorList>
    </citation>
    <scope>NUCLEOTIDE SEQUENCE [LARGE SCALE GENOMIC DNA]</scope>
    <source>
        <strain evidence="7 8">KCTC 42542</strain>
    </source>
</reference>
<dbReference type="AlphaFoldDB" id="A0A5B2TFY7"/>
<keyword evidence="8" id="KW-1185">Reference proteome</keyword>
<evidence type="ECO:0000256" key="1">
    <source>
        <dbReference type="ARBA" id="ARBA00009477"/>
    </source>
</evidence>
<proteinExistence type="inferred from homology"/>
<keyword evidence="3" id="KW-0812">Transmembrane</keyword>
<keyword evidence="3" id="KW-1133">Transmembrane helix</keyword>
<dbReference type="InterPro" id="IPR058792">
    <property type="entry name" value="Beta-barrel_RND_2"/>
</dbReference>
<dbReference type="InterPro" id="IPR058637">
    <property type="entry name" value="YknX-like_C"/>
</dbReference>
<evidence type="ECO:0000313" key="8">
    <source>
        <dbReference type="Proteomes" id="UP000322110"/>
    </source>
</evidence>
<feature type="domain" description="YknX-like C-terminal permuted SH3-like" evidence="6">
    <location>
        <begin position="331"/>
        <end position="400"/>
    </location>
</feature>
<evidence type="ECO:0000259" key="4">
    <source>
        <dbReference type="Pfam" id="PF25917"/>
    </source>
</evidence>
<dbReference type="Gene3D" id="1.10.287.470">
    <property type="entry name" value="Helix hairpin bin"/>
    <property type="match status" value="1"/>
</dbReference>
<gene>
    <name evidence="7" type="ORF">F0Q34_09090</name>
</gene>
<dbReference type="Gene3D" id="2.40.30.170">
    <property type="match status" value="1"/>
</dbReference>
<dbReference type="SUPFAM" id="SSF111369">
    <property type="entry name" value="HlyD-like secretion proteins"/>
    <property type="match status" value="1"/>
</dbReference>
<keyword evidence="2" id="KW-0175">Coiled coil</keyword>
<dbReference type="GO" id="GO:1990281">
    <property type="term" value="C:efflux pump complex"/>
    <property type="evidence" value="ECO:0007669"/>
    <property type="project" value="TreeGrafter"/>
</dbReference>
<evidence type="ECO:0000256" key="3">
    <source>
        <dbReference type="SAM" id="Phobius"/>
    </source>
</evidence>
<dbReference type="NCBIfam" id="TIGR01730">
    <property type="entry name" value="RND_mfp"/>
    <property type="match status" value="1"/>
</dbReference>
<keyword evidence="3" id="KW-0472">Membrane</keyword>
<dbReference type="GO" id="GO:0015562">
    <property type="term" value="F:efflux transmembrane transporter activity"/>
    <property type="evidence" value="ECO:0007669"/>
    <property type="project" value="TreeGrafter"/>
</dbReference>
<feature type="transmembrane region" description="Helical" evidence="3">
    <location>
        <begin position="39"/>
        <end position="58"/>
    </location>
</feature>
<dbReference type="Pfam" id="PF25989">
    <property type="entry name" value="YknX_C"/>
    <property type="match status" value="1"/>
</dbReference>
<organism evidence="7 8">
    <name type="scientific">Teichococcus oryzae</name>
    <dbReference type="NCBI Taxonomy" id="1608942"/>
    <lineage>
        <taxon>Bacteria</taxon>
        <taxon>Pseudomonadati</taxon>
        <taxon>Pseudomonadota</taxon>
        <taxon>Alphaproteobacteria</taxon>
        <taxon>Acetobacterales</taxon>
        <taxon>Roseomonadaceae</taxon>
        <taxon>Roseomonas</taxon>
    </lineage>
</organism>
<comment type="similarity">
    <text evidence="1">Belongs to the membrane fusion protein (MFP) (TC 8.A.1) family.</text>
</comment>
<dbReference type="Gene3D" id="2.40.420.20">
    <property type="match status" value="1"/>
</dbReference>
<evidence type="ECO:0000259" key="5">
    <source>
        <dbReference type="Pfam" id="PF25954"/>
    </source>
</evidence>
<name>A0A5B2TFY7_9PROT</name>
<dbReference type="EMBL" id="VUKA01000003">
    <property type="protein sequence ID" value="KAA2213391.1"/>
    <property type="molecule type" value="Genomic_DNA"/>
</dbReference>
<feature type="domain" description="Multidrug resistance protein MdtA-like barrel-sandwich hybrid" evidence="4">
    <location>
        <begin position="116"/>
        <end position="245"/>
    </location>
</feature>
<feature type="coiled-coil region" evidence="2">
    <location>
        <begin position="149"/>
        <end position="214"/>
    </location>
</feature>
<dbReference type="Gene3D" id="2.40.50.100">
    <property type="match status" value="1"/>
</dbReference>